<dbReference type="STRING" id="307972.A0A2G8KU33"/>
<dbReference type="PROSITE" id="PS00018">
    <property type="entry name" value="EF_HAND_1"/>
    <property type="match status" value="1"/>
</dbReference>
<dbReference type="PANTHER" id="PTHR15431">
    <property type="entry name" value="FGFR1 ONCOGENE PARTNER/LISH DOMAIN-CONTAINING PROTEIN"/>
    <property type="match status" value="1"/>
</dbReference>
<evidence type="ECO:0000256" key="9">
    <source>
        <dbReference type="ARBA" id="ARBA00023273"/>
    </source>
</evidence>
<dbReference type="Gene3D" id="1.20.960.40">
    <property type="match status" value="1"/>
</dbReference>
<dbReference type="GO" id="GO:0034453">
    <property type="term" value="P:microtubule anchoring"/>
    <property type="evidence" value="ECO:0007669"/>
    <property type="project" value="InterPro"/>
</dbReference>
<dbReference type="GO" id="GO:0030030">
    <property type="term" value="P:cell projection organization"/>
    <property type="evidence" value="ECO:0007669"/>
    <property type="project" value="UniProtKB-KW"/>
</dbReference>
<feature type="compositionally biased region" description="Basic and acidic residues" evidence="14">
    <location>
        <begin position="406"/>
        <end position="415"/>
    </location>
</feature>
<dbReference type="InterPro" id="IPR002048">
    <property type="entry name" value="EF_hand_dom"/>
</dbReference>
<dbReference type="SUPFAM" id="SSF47473">
    <property type="entry name" value="EF-hand"/>
    <property type="match status" value="1"/>
</dbReference>
<dbReference type="SMART" id="SM00054">
    <property type="entry name" value="EFh"/>
    <property type="match status" value="2"/>
</dbReference>
<keyword evidence="8" id="KW-0206">Cytoskeleton</keyword>
<dbReference type="InterPro" id="IPR018247">
    <property type="entry name" value="EF_Hand_1_Ca_BS"/>
</dbReference>
<evidence type="ECO:0000313" key="16">
    <source>
        <dbReference type="EMBL" id="PIK51514.1"/>
    </source>
</evidence>
<feature type="compositionally biased region" description="Basic and acidic residues" evidence="14">
    <location>
        <begin position="341"/>
        <end position="372"/>
    </location>
</feature>
<dbReference type="EMBL" id="MRZV01000368">
    <property type="protein sequence ID" value="PIK51514.1"/>
    <property type="molecule type" value="Genomic_DNA"/>
</dbReference>
<dbReference type="Proteomes" id="UP000230750">
    <property type="component" value="Unassembled WGS sequence"/>
</dbReference>
<gene>
    <name evidence="16" type="ORF">BSL78_11586</name>
</gene>
<keyword evidence="9" id="KW-0966">Cell projection</keyword>
<feature type="domain" description="EF-hand" evidence="15">
    <location>
        <begin position="134"/>
        <end position="169"/>
    </location>
</feature>
<feature type="compositionally biased region" description="Low complexity" evidence="14">
    <location>
        <begin position="395"/>
        <end position="405"/>
    </location>
</feature>
<organism evidence="16 17">
    <name type="scientific">Stichopus japonicus</name>
    <name type="common">Sea cucumber</name>
    <dbReference type="NCBI Taxonomy" id="307972"/>
    <lineage>
        <taxon>Eukaryota</taxon>
        <taxon>Metazoa</taxon>
        <taxon>Echinodermata</taxon>
        <taxon>Eleutherozoa</taxon>
        <taxon>Echinozoa</taxon>
        <taxon>Holothuroidea</taxon>
        <taxon>Aspidochirotacea</taxon>
        <taxon>Aspidochirotida</taxon>
        <taxon>Stichopodidae</taxon>
        <taxon>Apostichopus</taxon>
    </lineage>
</organism>
<comment type="similarity">
    <text evidence="3">Belongs to the CEP43 family.</text>
</comment>
<keyword evidence="17" id="KW-1185">Reference proteome</keyword>
<evidence type="ECO:0000256" key="1">
    <source>
        <dbReference type="ARBA" id="ARBA00004120"/>
    </source>
</evidence>
<protein>
    <recommendedName>
        <fullName evidence="10">Centrosomal protein 43</fullName>
    </recommendedName>
    <alternativeName>
        <fullName evidence="11">FGFR1 oncogene partner</fullName>
    </alternativeName>
</protein>
<evidence type="ECO:0000256" key="3">
    <source>
        <dbReference type="ARBA" id="ARBA00005385"/>
    </source>
</evidence>
<evidence type="ECO:0000256" key="12">
    <source>
        <dbReference type="ARBA" id="ARBA00046076"/>
    </source>
</evidence>
<evidence type="ECO:0000256" key="5">
    <source>
        <dbReference type="ARBA" id="ARBA00022553"/>
    </source>
</evidence>
<keyword evidence="4" id="KW-0963">Cytoplasm</keyword>
<comment type="caution">
    <text evidence="16">The sequence shown here is derived from an EMBL/GenBank/DDBJ whole genome shotgun (WGS) entry which is preliminary data.</text>
</comment>
<feature type="compositionally biased region" description="Acidic residues" evidence="14">
    <location>
        <begin position="385"/>
        <end position="394"/>
    </location>
</feature>
<comment type="subcellular location">
    <subcellularLocation>
        <location evidence="1">Cytoplasm</location>
        <location evidence="1">Cytoskeleton</location>
        <location evidence="1">Cilium basal body</location>
    </subcellularLocation>
    <subcellularLocation>
        <location evidence="2">Cytoplasm</location>
        <location evidence="2">Cytoskeleton</location>
        <location evidence="2">Microtubule organizing center</location>
        <location evidence="2">Centrosome</location>
    </subcellularLocation>
</comment>
<reference evidence="16 17" key="1">
    <citation type="journal article" date="2017" name="PLoS Biol.">
        <title>The sea cucumber genome provides insights into morphological evolution and visceral regeneration.</title>
        <authorList>
            <person name="Zhang X."/>
            <person name="Sun L."/>
            <person name="Yuan J."/>
            <person name="Sun Y."/>
            <person name="Gao Y."/>
            <person name="Zhang L."/>
            <person name="Li S."/>
            <person name="Dai H."/>
            <person name="Hamel J.F."/>
            <person name="Liu C."/>
            <person name="Yu Y."/>
            <person name="Liu S."/>
            <person name="Lin W."/>
            <person name="Guo K."/>
            <person name="Jin S."/>
            <person name="Xu P."/>
            <person name="Storey K.B."/>
            <person name="Huan P."/>
            <person name="Zhang T."/>
            <person name="Zhou Y."/>
            <person name="Zhang J."/>
            <person name="Lin C."/>
            <person name="Li X."/>
            <person name="Xing L."/>
            <person name="Huo D."/>
            <person name="Sun M."/>
            <person name="Wang L."/>
            <person name="Mercier A."/>
            <person name="Li F."/>
            <person name="Yang H."/>
            <person name="Xiang J."/>
        </authorList>
    </citation>
    <scope>NUCLEOTIDE SEQUENCE [LARGE SCALE GENOMIC DNA]</scope>
    <source>
        <strain evidence="16">Shaxun</strain>
        <tissue evidence="16">Muscle</tissue>
    </source>
</reference>
<evidence type="ECO:0000313" key="17">
    <source>
        <dbReference type="Proteomes" id="UP000230750"/>
    </source>
</evidence>
<evidence type="ECO:0000256" key="11">
    <source>
        <dbReference type="ARBA" id="ARBA00042293"/>
    </source>
</evidence>
<keyword evidence="5" id="KW-0597">Phosphoprotein</keyword>
<dbReference type="PROSITE" id="PS50896">
    <property type="entry name" value="LISH"/>
    <property type="match status" value="1"/>
</dbReference>
<feature type="compositionally biased region" description="Acidic residues" evidence="14">
    <location>
        <begin position="423"/>
        <end position="434"/>
    </location>
</feature>
<evidence type="ECO:0000256" key="2">
    <source>
        <dbReference type="ARBA" id="ARBA00004300"/>
    </source>
</evidence>
<dbReference type="Gene3D" id="1.10.238.10">
    <property type="entry name" value="EF-hand"/>
    <property type="match status" value="1"/>
</dbReference>
<evidence type="ECO:0000256" key="6">
    <source>
        <dbReference type="ARBA" id="ARBA00022794"/>
    </source>
</evidence>
<comment type="subunit">
    <text evidence="13">Homodimer. Part of a ternary complex that contains CEP350, CEP43 and MAPRE1. Interacts directly with CEP350 and MAPRE1. Interacts with CEP19. Interacts (via N-terminus) with CEP350 (via C-terminus).</text>
</comment>
<keyword evidence="6" id="KW-0970">Cilium biogenesis/degradation</keyword>
<dbReference type="InterPro" id="IPR006594">
    <property type="entry name" value="LisH"/>
</dbReference>
<accession>A0A2G8KU33</accession>
<dbReference type="Pfam" id="PF09398">
    <property type="entry name" value="FOP_dimer"/>
    <property type="match status" value="1"/>
</dbReference>
<sequence>MDYYGEQAELRASVFLALEEQQHQQKKTSYINQELKTFLQSKDGLTVANLVLEFLNFFNLDFTAAVFNPEANLKGKCEKRAELRKRLNLESSESTEKKPLILELLEKTNQSQGQPKSLGTNLLGQQIPENLSAAQIQDAKQKFEHYDKDKSGAIDKNELRNLFMDMFPHFHKNMLERYVNDEFSAGDSDFSSGIEFDEFLGMYKRLFILCRGVIAHHAGDMVPVAQRTPAIGSAQSDMKGPKVNGSTNLEKTSSANKNQNQSSLPQSRSRSSSEERDDFFDDPFVGSGTGLRLGRKAPVSSPPRSPSKGGGGLSSLSDAPSLFGPPGSLLGSPPITGKQAKSPDWKDLSEMDSKISRLNFDEPKNKSEEQRTPGDGNGKKSQSQDDGDDYEDDFQSSSPGSPSQEGRSHKSRGESMENSISEEIPEELSADDDFLASSQERMDDLTTDRSLSQFSQGGEIDYMEDVQLTK</sequence>
<evidence type="ECO:0000259" key="15">
    <source>
        <dbReference type="PROSITE" id="PS50222"/>
    </source>
</evidence>
<feature type="compositionally biased region" description="Low complexity" evidence="14">
    <location>
        <begin position="314"/>
        <end position="334"/>
    </location>
</feature>
<dbReference type="AlphaFoldDB" id="A0A2G8KU33"/>
<keyword evidence="7" id="KW-0106">Calcium</keyword>
<name>A0A2G8KU33_STIJA</name>
<evidence type="ECO:0000256" key="10">
    <source>
        <dbReference type="ARBA" id="ARBA00041026"/>
    </source>
</evidence>
<evidence type="ECO:0000256" key="4">
    <source>
        <dbReference type="ARBA" id="ARBA00022490"/>
    </source>
</evidence>
<dbReference type="PROSITE" id="PS50222">
    <property type="entry name" value="EF_HAND_2"/>
    <property type="match status" value="1"/>
</dbReference>
<feature type="region of interest" description="Disordered" evidence="14">
    <location>
        <begin position="232"/>
        <end position="470"/>
    </location>
</feature>
<evidence type="ECO:0000256" key="14">
    <source>
        <dbReference type="SAM" id="MobiDB-lite"/>
    </source>
</evidence>
<dbReference type="PANTHER" id="PTHR15431:SF9">
    <property type="entry name" value="CENTROSOMAL PROTEIN 43"/>
    <property type="match status" value="1"/>
</dbReference>
<feature type="compositionally biased region" description="Polar residues" evidence="14">
    <location>
        <begin position="244"/>
        <end position="266"/>
    </location>
</feature>
<dbReference type="InterPro" id="IPR011992">
    <property type="entry name" value="EF-hand-dom_pair"/>
</dbReference>
<proteinExistence type="inferred from homology"/>
<dbReference type="Pfam" id="PF13499">
    <property type="entry name" value="EF-hand_7"/>
    <property type="match status" value="1"/>
</dbReference>
<dbReference type="CDD" id="cd00051">
    <property type="entry name" value="EFh"/>
    <property type="match status" value="1"/>
</dbReference>
<evidence type="ECO:0000256" key="8">
    <source>
        <dbReference type="ARBA" id="ARBA00023212"/>
    </source>
</evidence>
<evidence type="ECO:0000256" key="7">
    <source>
        <dbReference type="ARBA" id="ARBA00022837"/>
    </source>
</evidence>
<dbReference type="OrthoDB" id="2160638at2759"/>
<dbReference type="GO" id="GO:0005813">
    <property type="term" value="C:centrosome"/>
    <property type="evidence" value="ECO:0007669"/>
    <property type="project" value="UniProtKB-SubCell"/>
</dbReference>
<dbReference type="InterPro" id="IPR018993">
    <property type="entry name" value="FOP_dimerisation-dom_N"/>
</dbReference>
<dbReference type="GO" id="GO:0005509">
    <property type="term" value="F:calcium ion binding"/>
    <property type="evidence" value="ECO:0007669"/>
    <property type="project" value="InterPro"/>
</dbReference>
<evidence type="ECO:0000256" key="13">
    <source>
        <dbReference type="ARBA" id="ARBA00046373"/>
    </source>
</evidence>
<comment type="function">
    <text evidence="12">Required for anchoring microtubules to the centrosomes. Required for ciliation.</text>
</comment>